<dbReference type="RefSeq" id="WP_052394625.1">
    <property type="nucleotide sequence ID" value="NZ_JACHET010000001.1"/>
</dbReference>
<dbReference type="InterPro" id="IPR025511">
    <property type="entry name" value="DUF4398"/>
</dbReference>
<dbReference type="Proteomes" id="UP000560000">
    <property type="component" value="Unassembled WGS sequence"/>
</dbReference>
<sequence>MSRAQSSLQAAQKAGAGDADPVDLEFARGKYQQAQTALNDGKNQQAADLAQESIADSQLALTKARLATLRGQIRTQTAENARLRKQLLDDAAKAQASSAPAPASSASGVEELPQTVLPSPASPAPASSTDAMPEGQ</sequence>
<feature type="region of interest" description="Disordered" evidence="2">
    <location>
        <begin position="89"/>
        <end position="136"/>
    </location>
</feature>
<dbReference type="EMBL" id="JACHET010000001">
    <property type="protein sequence ID" value="MBB6184256.1"/>
    <property type="molecule type" value="Genomic_DNA"/>
</dbReference>
<protein>
    <recommendedName>
        <fullName evidence="3">DUF4398 domain-containing protein</fullName>
    </recommendedName>
</protein>
<keyword evidence="1" id="KW-0175">Coiled coil</keyword>
<proteinExistence type="predicted"/>
<feature type="compositionally biased region" description="Low complexity" evidence="2">
    <location>
        <begin position="93"/>
        <end position="107"/>
    </location>
</feature>
<evidence type="ECO:0000313" key="5">
    <source>
        <dbReference type="Proteomes" id="UP000560000"/>
    </source>
</evidence>
<organism evidence="4 5">
    <name type="scientific">Oleiagrimonas soli</name>
    <dbReference type="NCBI Taxonomy" id="1543381"/>
    <lineage>
        <taxon>Bacteria</taxon>
        <taxon>Pseudomonadati</taxon>
        <taxon>Pseudomonadota</taxon>
        <taxon>Gammaproteobacteria</taxon>
        <taxon>Lysobacterales</taxon>
        <taxon>Rhodanobacteraceae</taxon>
        <taxon>Oleiagrimonas</taxon>
    </lineage>
</organism>
<accession>A0A841KGF0</accession>
<feature type="coiled-coil region" evidence="1">
    <location>
        <begin position="24"/>
        <end position="86"/>
    </location>
</feature>
<evidence type="ECO:0000256" key="2">
    <source>
        <dbReference type="SAM" id="MobiDB-lite"/>
    </source>
</evidence>
<evidence type="ECO:0000259" key="3">
    <source>
        <dbReference type="Pfam" id="PF14346"/>
    </source>
</evidence>
<reference evidence="4 5" key="1">
    <citation type="submission" date="2020-08" db="EMBL/GenBank/DDBJ databases">
        <title>Genomic Encyclopedia of Type Strains, Phase IV (KMG-IV): sequencing the most valuable type-strain genomes for metagenomic binning, comparative biology and taxonomic classification.</title>
        <authorList>
            <person name="Goeker M."/>
        </authorList>
    </citation>
    <scope>NUCLEOTIDE SEQUENCE [LARGE SCALE GENOMIC DNA]</scope>
    <source>
        <strain evidence="4 5">DSM 107085</strain>
    </source>
</reference>
<dbReference type="AlphaFoldDB" id="A0A841KGF0"/>
<dbReference type="OrthoDB" id="5954689at2"/>
<dbReference type="Pfam" id="PF14346">
    <property type="entry name" value="DUF4398"/>
    <property type="match status" value="1"/>
</dbReference>
<name>A0A841KGF0_9GAMM</name>
<dbReference type="Gene3D" id="1.20.1270.390">
    <property type="match status" value="1"/>
</dbReference>
<feature type="compositionally biased region" description="Low complexity" evidence="2">
    <location>
        <begin position="9"/>
        <end position="19"/>
    </location>
</feature>
<feature type="domain" description="DUF4398" evidence="3">
    <location>
        <begin position="1"/>
        <end position="73"/>
    </location>
</feature>
<gene>
    <name evidence="4" type="ORF">HNQ86_001601</name>
</gene>
<comment type="caution">
    <text evidence="4">The sequence shown here is derived from an EMBL/GenBank/DDBJ whole genome shotgun (WGS) entry which is preliminary data.</text>
</comment>
<evidence type="ECO:0000256" key="1">
    <source>
        <dbReference type="SAM" id="Coils"/>
    </source>
</evidence>
<evidence type="ECO:0000313" key="4">
    <source>
        <dbReference type="EMBL" id="MBB6184256.1"/>
    </source>
</evidence>
<feature type="region of interest" description="Disordered" evidence="2">
    <location>
        <begin position="1"/>
        <end position="21"/>
    </location>
</feature>